<accession>A0A232EH83</accession>
<keyword evidence="2" id="KW-1185">Reference proteome</keyword>
<protein>
    <submittedName>
        <fullName evidence="1">Uncharacterized protein</fullName>
    </submittedName>
</protein>
<evidence type="ECO:0000313" key="2">
    <source>
        <dbReference type="Proteomes" id="UP000215335"/>
    </source>
</evidence>
<dbReference type="EMBL" id="NNAY01004584">
    <property type="protein sequence ID" value="OXU17693.1"/>
    <property type="molecule type" value="Genomic_DNA"/>
</dbReference>
<dbReference type="AlphaFoldDB" id="A0A232EH83"/>
<comment type="caution">
    <text evidence="1">The sequence shown here is derived from an EMBL/GenBank/DDBJ whole genome shotgun (WGS) entry which is preliminary data.</text>
</comment>
<organism evidence="1 2">
    <name type="scientific">Trichomalopsis sarcophagae</name>
    <dbReference type="NCBI Taxonomy" id="543379"/>
    <lineage>
        <taxon>Eukaryota</taxon>
        <taxon>Metazoa</taxon>
        <taxon>Ecdysozoa</taxon>
        <taxon>Arthropoda</taxon>
        <taxon>Hexapoda</taxon>
        <taxon>Insecta</taxon>
        <taxon>Pterygota</taxon>
        <taxon>Neoptera</taxon>
        <taxon>Endopterygota</taxon>
        <taxon>Hymenoptera</taxon>
        <taxon>Apocrita</taxon>
        <taxon>Proctotrupomorpha</taxon>
        <taxon>Chalcidoidea</taxon>
        <taxon>Pteromalidae</taxon>
        <taxon>Pteromalinae</taxon>
        <taxon>Trichomalopsis</taxon>
    </lineage>
</organism>
<reference evidence="1 2" key="1">
    <citation type="journal article" date="2017" name="Curr. Biol.">
        <title>The Evolution of Venom by Co-option of Single-Copy Genes.</title>
        <authorList>
            <person name="Martinson E.O."/>
            <person name="Mrinalini"/>
            <person name="Kelkar Y.D."/>
            <person name="Chang C.H."/>
            <person name="Werren J.H."/>
        </authorList>
    </citation>
    <scope>NUCLEOTIDE SEQUENCE [LARGE SCALE GENOMIC DNA]</scope>
    <source>
        <strain evidence="1 2">Alberta</strain>
        <tissue evidence="1">Whole body</tissue>
    </source>
</reference>
<evidence type="ECO:0000313" key="1">
    <source>
        <dbReference type="EMBL" id="OXU17693.1"/>
    </source>
</evidence>
<name>A0A232EH83_9HYME</name>
<gene>
    <name evidence="1" type="ORF">TSAR_009756</name>
</gene>
<sequence>MLGQIKTFYSVLFRIKKIKRHLQLPKTLQIKQKWKISPISAQNLTNFMLGGQNILENLRIIYSHRNLILEGFSGSLNPNIVTATLSEVPSARGGQYQRRTMGDFRKMRRLLEFQEKLTTHFVQNLHSGFFSVAEHEYRDGNAPRGIWEPGWPVSTSSPRARYCCTFQE</sequence>
<dbReference type="Proteomes" id="UP000215335">
    <property type="component" value="Unassembled WGS sequence"/>
</dbReference>
<proteinExistence type="predicted"/>